<protein>
    <recommendedName>
        <fullName evidence="7">TF-B3 domain-containing protein</fullName>
    </recommendedName>
</protein>
<dbReference type="InterPro" id="IPR003340">
    <property type="entry name" value="B3_DNA-bd"/>
</dbReference>
<sequence>MARQPSDGQRRRPGRPPKEWREGPCQESKAPAVESPPGHHFFRVILQKIIEDKKLRIPLRLVNRSVGSAQLSDMARLCVLMEMNGNFEYKGNSRFNVIIFDPSNSEITEYGKNEEETRHENQETECDDFGEETKLYQTKGTEIPSTCKNDNNKRKVEVFCCLQYRRLSEMKSLSKGSKKAILAADLFEPTYPAFKVLLRPYNFTPGASYVPSSFVERYMKRVHEEVRLESPDGKRWSVRVTDNGYGLNFSYGWKSFSNYINLKDGDVVIFQMINSKDFLLKIKVFRS</sequence>
<dbReference type="AlphaFoldDB" id="A0A067JFI4"/>
<gene>
    <name evidence="8" type="ORF">JCGZ_02503</name>
</gene>
<dbReference type="CDD" id="cd10017">
    <property type="entry name" value="B3_DNA"/>
    <property type="match status" value="1"/>
</dbReference>
<evidence type="ECO:0000256" key="5">
    <source>
        <dbReference type="ARBA" id="ARBA00023242"/>
    </source>
</evidence>
<evidence type="ECO:0000256" key="1">
    <source>
        <dbReference type="ARBA" id="ARBA00004123"/>
    </source>
</evidence>
<accession>A0A067JFI4</accession>
<dbReference type="PROSITE" id="PS50863">
    <property type="entry name" value="B3"/>
    <property type="match status" value="1"/>
</dbReference>
<keyword evidence="5" id="KW-0539">Nucleus</keyword>
<evidence type="ECO:0000256" key="6">
    <source>
        <dbReference type="SAM" id="MobiDB-lite"/>
    </source>
</evidence>
<dbReference type="PANTHER" id="PTHR31920:SF132">
    <property type="entry name" value="TF-B3 DOMAIN-CONTAINING PROTEIN"/>
    <property type="match status" value="1"/>
</dbReference>
<evidence type="ECO:0000256" key="3">
    <source>
        <dbReference type="ARBA" id="ARBA00023125"/>
    </source>
</evidence>
<dbReference type="EMBL" id="KK915410">
    <property type="protein sequence ID" value="KDP22661.1"/>
    <property type="molecule type" value="Genomic_DNA"/>
</dbReference>
<feature type="domain" description="TF-B3" evidence="7">
    <location>
        <begin position="193"/>
        <end position="287"/>
    </location>
</feature>
<evidence type="ECO:0000256" key="4">
    <source>
        <dbReference type="ARBA" id="ARBA00023163"/>
    </source>
</evidence>
<dbReference type="SMART" id="SM01019">
    <property type="entry name" value="B3"/>
    <property type="match status" value="1"/>
</dbReference>
<organism evidence="8 9">
    <name type="scientific">Jatropha curcas</name>
    <name type="common">Barbados nut</name>
    <dbReference type="NCBI Taxonomy" id="180498"/>
    <lineage>
        <taxon>Eukaryota</taxon>
        <taxon>Viridiplantae</taxon>
        <taxon>Streptophyta</taxon>
        <taxon>Embryophyta</taxon>
        <taxon>Tracheophyta</taxon>
        <taxon>Spermatophyta</taxon>
        <taxon>Magnoliopsida</taxon>
        <taxon>eudicotyledons</taxon>
        <taxon>Gunneridae</taxon>
        <taxon>Pentapetalae</taxon>
        <taxon>rosids</taxon>
        <taxon>fabids</taxon>
        <taxon>Malpighiales</taxon>
        <taxon>Euphorbiaceae</taxon>
        <taxon>Crotonoideae</taxon>
        <taxon>Jatropheae</taxon>
        <taxon>Jatropha</taxon>
    </lineage>
</organism>
<dbReference type="GO" id="GO:0003677">
    <property type="term" value="F:DNA binding"/>
    <property type="evidence" value="ECO:0007669"/>
    <property type="project" value="UniProtKB-KW"/>
</dbReference>
<dbReference type="GO" id="GO:0005634">
    <property type="term" value="C:nucleus"/>
    <property type="evidence" value="ECO:0007669"/>
    <property type="project" value="UniProtKB-SubCell"/>
</dbReference>
<feature type="region of interest" description="Disordered" evidence="6">
    <location>
        <begin position="1"/>
        <end position="34"/>
    </location>
</feature>
<proteinExistence type="predicted"/>
<dbReference type="InterPro" id="IPR050655">
    <property type="entry name" value="Plant_B3_domain"/>
</dbReference>
<dbReference type="SUPFAM" id="SSF101936">
    <property type="entry name" value="DNA-binding pseudobarrel domain"/>
    <property type="match status" value="1"/>
</dbReference>
<dbReference type="OrthoDB" id="1869398at2759"/>
<evidence type="ECO:0000313" key="9">
    <source>
        <dbReference type="Proteomes" id="UP000027138"/>
    </source>
</evidence>
<dbReference type="Gene3D" id="2.40.330.10">
    <property type="entry name" value="DNA-binding pseudobarrel domain"/>
    <property type="match status" value="1"/>
</dbReference>
<dbReference type="Pfam" id="PF02362">
    <property type="entry name" value="B3"/>
    <property type="match status" value="1"/>
</dbReference>
<keyword evidence="3" id="KW-0238">DNA-binding</keyword>
<evidence type="ECO:0000313" key="8">
    <source>
        <dbReference type="EMBL" id="KDP22661.1"/>
    </source>
</evidence>
<dbReference type="STRING" id="180498.A0A067JFI4"/>
<keyword evidence="2" id="KW-0805">Transcription regulation</keyword>
<dbReference type="PANTHER" id="PTHR31920">
    <property type="entry name" value="B3 DOMAIN-CONTAINING"/>
    <property type="match status" value="1"/>
</dbReference>
<evidence type="ECO:0000259" key="7">
    <source>
        <dbReference type="PROSITE" id="PS50863"/>
    </source>
</evidence>
<name>A0A067JFI4_JATCU</name>
<dbReference type="InterPro" id="IPR015300">
    <property type="entry name" value="DNA-bd_pseudobarrel_sf"/>
</dbReference>
<keyword evidence="4" id="KW-0804">Transcription</keyword>
<dbReference type="Proteomes" id="UP000027138">
    <property type="component" value="Unassembled WGS sequence"/>
</dbReference>
<evidence type="ECO:0000256" key="2">
    <source>
        <dbReference type="ARBA" id="ARBA00023015"/>
    </source>
</evidence>
<comment type="subcellular location">
    <subcellularLocation>
        <location evidence="1">Nucleus</location>
    </subcellularLocation>
</comment>
<keyword evidence="9" id="KW-1185">Reference proteome</keyword>
<reference evidence="8 9" key="1">
    <citation type="journal article" date="2014" name="PLoS ONE">
        <title>Global Analysis of Gene Expression Profiles in Physic Nut (Jatropha curcas L.) Seedlings Exposed to Salt Stress.</title>
        <authorList>
            <person name="Zhang L."/>
            <person name="Zhang C."/>
            <person name="Wu P."/>
            <person name="Chen Y."/>
            <person name="Li M."/>
            <person name="Jiang H."/>
            <person name="Wu G."/>
        </authorList>
    </citation>
    <scope>NUCLEOTIDE SEQUENCE [LARGE SCALE GENOMIC DNA]</scope>
    <source>
        <strain evidence="9">cv. GZQX0401</strain>
        <tissue evidence="8">Young leaves</tissue>
    </source>
</reference>